<dbReference type="PANTHER" id="PTHR23114:SF17">
    <property type="entry name" value="M7GPPPN-MRNA HYDROLASE"/>
    <property type="match status" value="1"/>
</dbReference>
<dbReference type="AlphaFoldDB" id="A0A6C0BUG2"/>
<dbReference type="InterPro" id="IPR000086">
    <property type="entry name" value="NUDIX_hydrolase_dom"/>
</dbReference>
<dbReference type="Gene3D" id="3.90.79.10">
    <property type="entry name" value="Nucleoside Triphosphate Pyrophosphohydrolase"/>
    <property type="match status" value="1"/>
</dbReference>
<dbReference type="PROSITE" id="PS00893">
    <property type="entry name" value="NUDIX_BOX"/>
    <property type="match status" value="1"/>
</dbReference>
<dbReference type="GO" id="GO:0016787">
    <property type="term" value="F:hydrolase activity"/>
    <property type="evidence" value="ECO:0007669"/>
    <property type="project" value="UniProtKB-KW"/>
</dbReference>
<name>A0A6C0BUG2_9ZZZZ</name>
<dbReference type="SUPFAM" id="SSF55811">
    <property type="entry name" value="Nudix"/>
    <property type="match status" value="1"/>
</dbReference>
<keyword evidence="1" id="KW-0378">Hydrolase</keyword>
<sequence>MSKYTFNSSTSSAVTGTKFNNASHVTDKSLLSDLNMIVSKQPITSVGIIPFTINNHTREIKYLMIQRKHSVGFVDFVRGKYILHNKMQIVSLLSVMTETEHLRLVNDDFGVVWREMWGGPEDSVAREKLEHLRKGVITNYNFYTLIDCIKEASIQQRWMYNDWGFPKGRKNFNETDMNCATREFSEETGISDTLLSVITNIVPYEEIFTGSNFKAYKHKYYLAYIENGQKTINLDGFQREEVGNMEWKTLNEALDCIRDYHVERKDILKKVELLIRNMKLFN</sequence>
<dbReference type="GO" id="GO:0005737">
    <property type="term" value="C:cytoplasm"/>
    <property type="evidence" value="ECO:0007669"/>
    <property type="project" value="TreeGrafter"/>
</dbReference>
<accession>A0A6C0BUG2</accession>
<evidence type="ECO:0000313" key="3">
    <source>
        <dbReference type="EMBL" id="QHS95682.1"/>
    </source>
</evidence>
<proteinExistence type="predicted"/>
<evidence type="ECO:0000256" key="1">
    <source>
        <dbReference type="ARBA" id="ARBA00022801"/>
    </source>
</evidence>
<dbReference type="Pfam" id="PF00293">
    <property type="entry name" value="NUDIX"/>
    <property type="match status" value="1"/>
</dbReference>
<dbReference type="InterPro" id="IPR020084">
    <property type="entry name" value="NUDIX_hydrolase_CS"/>
</dbReference>
<dbReference type="EMBL" id="MN739255">
    <property type="protein sequence ID" value="QHS95682.1"/>
    <property type="molecule type" value="Genomic_DNA"/>
</dbReference>
<evidence type="ECO:0000259" key="2">
    <source>
        <dbReference type="PROSITE" id="PS51462"/>
    </source>
</evidence>
<organism evidence="3">
    <name type="scientific">viral metagenome</name>
    <dbReference type="NCBI Taxonomy" id="1070528"/>
    <lineage>
        <taxon>unclassified sequences</taxon>
        <taxon>metagenomes</taxon>
        <taxon>organismal metagenomes</taxon>
    </lineage>
</organism>
<protein>
    <recommendedName>
        <fullName evidence="2">Nudix hydrolase domain-containing protein</fullName>
    </recommendedName>
</protein>
<dbReference type="InterPro" id="IPR015797">
    <property type="entry name" value="NUDIX_hydrolase-like_dom_sf"/>
</dbReference>
<dbReference type="PROSITE" id="PS51462">
    <property type="entry name" value="NUDIX"/>
    <property type="match status" value="1"/>
</dbReference>
<feature type="domain" description="Nudix hydrolase" evidence="2">
    <location>
        <begin position="41"/>
        <end position="273"/>
    </location>
</feature>
<dbReference type="PANTHER" id="PTHR23114">
    <property type="entry name" value="M7GPPPN-MRNA HYDROLASE"/>
    <property type="match status" value="1"/>
</dbReference>
<reference evidence="3" key="1">
    <citation type="journal article" date="2020" name="Nature">
        <title>Giant virus diversity and host interactions through global metagenomics.</title>
        <authorList>
            <person name="Schulz F."/>
            <person name="Roux S."/>
            <person name="Paez-Espino D."/>
            <person name="Jungbluth S."/>
            <person name="Walsh D.A."/>
            <person name="Denef V.J."/>
            <person name="McMahon K.D."/>
            <person name="Konstantinidis K.T."/>
            <person name="Eloe-Fadrosh E.A."/>
            <person name="Kyrpides N.C."/>
            <person name="Woyke T."/>
        </authorList>
    </citation>
    <scope>NUCLEOTIDE SEQUENCE</scope>
    <source>
        <strain evidence="3">GVMAG-M-3300018868-6</strain>
    </source>
</reference>